<gene>
    <name evidence="1" type="ORF">DILT_LOCUS15277</name>
</gene>
<reference evidence="1 2" key="1">
    <citation type="submission" date="2018-11" db="EMBL/GenBank/DDBJ databases">
        <authorList>
            <consortium name="Pathogen Informatics"/>
        </authorList>
    </citation>
    <scope>NUCLEOTIDE SEQUENCE [LARGE SCALE GENOMIC DNA]</scope>
</reference>
<dbReference type="AlphaFoldDB" id="A0A3P7QAT6"/>
<organism evidence="1 2">
    <name type="scientific">Dibothriocephalus latus</name>
    <name type="common">Fish tapeworm</name>
    <name type="synonym">Diphyllobothrium latum</name>
    <dbReference type="NCBI Taxonomy" id="60516"/>
    <lineage>
        <taxon>Eukaryota</taxon>
        <taxon>Metazoa</taxon>
        <taxon>Spiralia</taxon>
        <taxon>Lophotrochozoa</taxon>
        <taxon>Platyhelminthes</taxon>
        <taxon>Cestoda</taxon>
        <taxon>Eucestoda</taxon>
        <taxon>Diphyllobothriidea</taxon>
        <taxon>Diphyllobothriidae</taxon>
        <taxon>Dibothriocephalus</taxon>
    </lineage>
</organism>
<accession>A0A3P7QAT6</accession>
<dbReference type="OrthoDB" id="6285941at2759"/>
<proteinExistence type="predicted"/>
<evidence type="ECO:0000313" key="2">
    <source>
        <dbReference type="Proteomes" id="UP000281553"/>
    </source>
</evidence>
<evidence type="ECO:0000313" key="1">
    <source>
        <dbReference type="EMBL" id="VDN28962.1"/>
    </source>
</evidence>
<protein>
    <submittedName>
        <fullName evidence="1">Uncharacterized protein</fullName>
    </submittedName>
</protein>
<dbReference type="EMBL" id="UYRU01078243">
    <property type="protein sequence ID" value="VDN28962.1"/>
    <property type="molecule type" value="Genomic_DNA"/>
</dbReference>
<keyword evidence="2" id="KW-1185">Reference proteome</keyword>
<name>A0A3P7QAT6_DIBLA</name>
<sequence length="79" mass="9233">MSHSSHLLVELMDRVGRLLWMQCLMETKLRVRDETLGHWRSFFSHQMDLIETYNWLTETESAVMTESHASAGINVVPEL</sequence>
<dbReference type="Proteomes" id="UP000281553">
    <property type="component" value="Unassembled WGS sequence"/>
</dbReference>